<accession>A0A1Q2CXI2</accession>
<evidence type="ECO:0000313" key="2">
    <source>
        <dbReference type="Proteomes" id="UP000188235"/>
    </source>
</evidence>
<name>A0A1Q2CXI2_9ACTN</name>
<reference evidence="1 2" key="1">
    <citation type="journal article" date="2008" name="Int. J. Syst. Evol. Microbiol.">
        <title>Tessaracoccus flavescens sp. nov., isolated from marine sediment.</title>
        <authorList>
            <person name="Lee D.W."/>
            <person name="Lee S.D."/>
        </authorList>
    </citation>
    <scope>NUCLEOTIDE SEQUENCE [LARGE SCALE GENOMIC DNA]</scope>
    <source>
        <strain evidence="1 2">SST-39T</strain>
    </source>
</reference>
<proteinExistence type="predicted"/>
<evidence type="ECO:0008006" key="3">
    <source>
        <dbReference type="Google" id="ProtNLM"/>
    </source>
</evidence>
<dbReference type="OrthoDB" id="3756696at2"/>
<dbReference type="STRING" id="399497.BW733_08240"/>
<keyword evidence="2" id="KW-1185">Reference proteome</keyword>
<dbReference type="KEGG" id="tfa:BW733_08240"/>
<dbReference type="InterPro" id="IPR021804">
    <property type="entry name" value="DUF3375"/>
</dbReference>
<dbReference type="EMBL" id="CP019607">
    <property type="protein sequence ID" value="AQP50818.1"/>
    <property type="molecule type" value="Genomic_DNA"/>
</dbReference>
<organism evidence="1 2">
    <name type="scientific">Tessaracoccus flavescens</name>
    <dbReference type="NCBI Taxonomy" id="399497"/>
    <lineage>
        <taxon>Bacteria</taxon>
        <taxon>Bacillati</taxon>
        <taxon>Actinomycetota</taxon>
        <taxon>Actinomycetes</taxon>
        <taxon>Propionibacteriales</taxon>
        <taxon>Propionibacteriaceae</taxon>
        <taxon>Tessaracoccus</taxon>
    </lineage>
</organism>
<protein>
    <recommendedName>
        <fullName evidence="3">DUF3375 domain-containing protein</fullName>
    </recommendedName>
</protein>
<dbReference type="Proteomes" id="UP000188235">
    <property type="component" value="Chromosome"/>
</dbReference>
<dbReference type="RefSeq" id="WP_077349526.1">
    <property type="nucleotide sequence ID" value="NZ_CP019607.1"/>
</dbReference>
<evidence type="ECO:0000313" key="1">
    <source>
        <dbReference type="EMBL" id="AQP50818.1"/>
    </source>
</evidence>
<dbReference type="Pfam" id="PF11855">
    <property type="entry name" value="DUF3375"/>
    <property type="match status" value="1"/>
</dbReference>
<sequence>MSNTRAEAAYRRSVAAFRNPMLDLLHGRYAPFVVAALSVVFTPDRPTVAVSDAHAEIGETIDQLRAAGYDDDERRLPSGTAREICRHWVKVGWLVPQIEDDVEVYRLSAQAVGALEVAGRAGGGRTRVTKSRVRTLLESVDRLSLDADDNPEVRLAKLRKERDDLDAEIARLEGGGPVEPADEEQLLEEAENILHLARELPADFSRVAESIKAMQRDVVTDLRQDIRPTGEVLREYLQRGQHVMQATPEGRAFAGALRLIGEPEHIDQLSNQLAALMAKPFARLLDDEQRADLRAISRRVELGVEEVLAAQRRASHVITAQVRTHDPIRDRQVDDLLRDVMAGLQTWMQTSRPGDRIDPLRSFPVADVGHLRQSLSDIRPPGAPDPLRDGEDDDVDFLDADERSWGGPHYVELEKYVATLGDDFDLASAFEGGSREVRRPVDLLGLLEIAHRNGMTEGDDVSIVEALRPDGTSRRFAFGAVTARTTKEHPHD</sequence>
<dbReference type="AlphaFoldDB" id="A0A1Q2CXI2"/>
<gene>
    <name evidence="1" type="ORF">BW733_08240</name>
</gene>